<proteinExistence type="predicted"/>
<dbReference type="Proteomes" id="UP000178187">
    <property type="component" value="Unassembled WGS sequence"/>
</dbReference>
<dbReference type="EMBL" id="MHFR01000039">
    <property type="protein sequence ID" value="OGW97772.1"/>
    <property type="molecule type" value="Genomic_DNA"/>
</dbReference>
<name>A0A1G1KY62_9BACT</name>
<protein>
    <submittedName>
        <fullName evidence="1">Uncharacterized protein</fullName>
    </submittedName>
</protein>
<evidence type="ECO:0000313" key="2">
    <source>
        <dbReference type="Proteomes" id="UP000178187"/>
    </source>
</evidence>
<evidence type="ECO:0000313" key="1">
    <source>
        <dbReference type="EMBL" id="OGW97772.1"/>
    </source>
</evidence>
<sequence>MNATHVIPQTRDKQLESFLLVVRENLQDYAFQEPLTPPEKFKAFLRSRIEVESNNRSNFLFLQEMRAALEAAGFRNEAQCVGFVLDGYLRGGFNGGVQHEGV</sequence>
<reference evidence="1 2" key="1">
    <citation type="journal article" date="2016" name="Nat. Commun.">
        <title>Thousands of microbial genomes shed light on interconnected biogeochemical processes in an aquifer system.</title>
        <authorList>
            <person name="Anantharaman K."/>
            <person name="Brown C.T."/>
            <person name="Hug L.A."/>
            <person name="Sharon I."/>
            <person name="Castelle C.J."/>
            <person name="Probst A.J."/>
            <person name="Thomas B.C."/>
            <person name="Singh A."/>
            <person name="Wilkins M.J."/>
            <person name="Karaoz U."/>
            <person name="Brodie E.L."/>
            <person name="Williams K.H."/>
            <person name="Hubbard S.S."/>
            <person name="Banfield J.F."/>
        </authorList>
    </citation>
    <scope>NUCLEOTIDE SEQUENCE [LARGE SCALE GENOMIC DNA]</scope>
</reference>
<comment type="caution">
    <text evidence="1">The sequence shown here is derived from an EMBL/GenBank/DDBJ whole genome shotgun (WGS) entry which is preliminary data.</text>
</comment>
<accession>A0A1G1KY62</accession>
<dbReference type="AlphaFoldDB" id="A0A1G1KY62"/>
<gene>
    <name evidence="1" type="ORF">A3G33_08140</name>
</gene>
<organism evidence="1 2">
    <name type="scientific">Candidatus Danuiimicrobium aquiferis</name>
    <dbReference type="NCBI Taxonomy" id="1801832"/>
    <lineage>
        <taxon>Bacteria</taxon>
        <taxon>Pseudomonadati</taxon>
        <taxon>Candidatus Omnitrophota</taxon>
        <taxon>Candidatus Danuiimicrobium</taxon>
    </lineage>
</organism>